<gene>
    <name evidence="9" type="ORF">KB449_09300</name>
</gene>
<evidence type="ECO:0000256" key="4">
    <source>
        <dbReference type="ARBA" id="ARBA00022692"/>
    </source>
</evidence>
<evidence type="ECO:0000256" key="3">
    <source>
        <dbReference type="ARBA" id="ARBA00022475"/>
    </source>
</evidence>
<keyword evidence="2 7" id="KW-0813">Transport</keyword>
<feature type="transmembrane region" description="Helical" evidence="7">
    <location>
        <begin position="292"/>
        <end position="315"/>
    </location>
</feature>
<dbReference type="InterPro" id="IPR051393">
    <property type="entry name" value="ABC_transporter_permease"/>
</dbReference>
<keyword evidence="6 7" id="KW-0472">Membrane</keyword>
<sequence length="325" mass="37329">METISAGAAGTQTKEIRTRHRRKGLLYDLRKNRIMWLMVFPVLVYFLINSYLPMVGVYFAFTKFDFNSGLFGSPFVGFENFRMLIKLGALEKITINTVAYNLVFIGLGNAFAVTAAILLNEIAGKFFKRITQTVMFLPYFVSFVLLGSMAYSFFNYDSGFVNTVLQWFGMERQDIYNTPAYWPFIITFFYIWKNLGYSTIIYLATVVNINQDYYEAAELDGASAWQKIWSITLPLLKPTFIILLLFAVGHIMKGQFDLFYQLVGANGMLFNATDIIDTYVYRSLKVTFDMGLANAAGLYQSFFGFVLIMIVNFIIKKINRDYALF</sequence>
<evidence type="ECO:0000256" key="2">
    <source>
        <dbReference type="ARBA" id="ARBA00022448"/>
    </source>
</evidence>
<feature type="transmembrane region" description="Helical" evidence="7">
    <location>
        <begin position="34"/>
        <end position="61"/>
    </location>
</feature>
<organism evidence="9 10">
    <name type="scientific">Cohnella hashimotonis</name>
    <dbReference type="NCBI Taxonomy" id="2826895"/>
    <lineage>
        <taxon>Bacteria</taxon>
        <taxon>Bacillati</taxon>
        <taxon>Bacillota</taxon>
        <taxon>Bacilli</taxon>
        <taxon>Bacillales</taxon>
        <taxon>Paenibacillaceae</taxon>
        <taxon>Cohnella</taxon>
    </lineage>
</organism>
<evidence type="ECO:0000313" key="10">
    <source>
        <dbReference type="Proteomes" id="UP001161691"/>
    </source>
</evidence>
<evidence type="ECO:0000256" key="5">
    <source>
        <dbReference type="ARBA" id="ARBA00022989"/>
    </source>
</evidence>
<feature type="transmembrane region" description="Helical" evidence="7">
    <location>
        <begin position="228"/>
        <end position="252"/>
    </location>
</feature>
<dbReference type="PROSITE" id="PS50928">
    <property type="entry name" value="ABC_TM1"/>
    <property type="match status" value="1"/>
</dbReference>
<dbReference type="Gene3D" id="1.10.3720.10">
    <property type="entry name" value="MetI-like"/>
    <property type="match status" value="1"/>
</dbReference>
<dbReference type="PANTHER" id="PTHR30193:SF44">
    <property type="entry name" value="LACTOSE TRANSPORT SYSTEM PERMEASE PROTEIN LACF"/>
    <property type="match status" value="1"/>
</dbReference>
<evidence type="ECO:0000256" key="7">
    <source>
        <dbReference type="RuleBase" id="RU363032"/>
    </source>
</evidence>
<dbReference type="Pfam" id="PF00528">
    <property type="entry name" value="BPD_transp_1"/>
    <property type="match status" value="1"/>
</dbReference>
<keyword evidence="4 7" id="KW-0812">Transmembrane</keyword>
<feature type="transmembrane region" description="Helical" evidence="7">
    <location>
        <begin position="180"/>
        <end position="207"/>
    </location>
</feature>
<proteinExistence type="inferred from homology"/>
<evidence type="ECO:0000313" key="9">
    <source>
        <dbReference type="EMBL" id="MDI4645155.1"/>
    </source>
</evidence>
<reference evidence="9" key="1">
    <citation type="submission" date="2023-04" db="EMBL/GenBank/DDBJ databases">
        <title>Comparative genomic analysis of Cohnella hashimotonis sp. nov., isolated from the International Space Station.</title>
        <authorList>
            <person name="Venkateswaran K."/>
            <person name="Simpson A."/>
        </authorList>
    </citation>
    <scope>NUCLEOTIDE SEQUENCE</scope>
    <source>
        <strain evidence="9">F6_2S_P_1</strain>
    </source>
</reference>
<evidence type="ECO:0000256" key="1">
    <source>
        <dbReference type="ARBA" id="ARBA00004651"/>
    </source>
</evidence>
<keyword evidence="10" id="KW-1185">Reference proteome</keyword>
<accession>A0ABT6TEP1</accession>
<keyword evidence="3" id="KW-1003">Cell membrane</keyword>
<dbReference type="SUPFAM" id="SSF161098">
    <property type="entry name" value="MetI-like"/>
    <property type="match status" value="1"/>
</dbReference>
<dbReference type="PANTHER" id="PTHR30193">
    <property type="entry name" value="ABC TRANSPORTER PERMEASE PROTEIN"/>
    <property type="match status" value="1"/>
</dbReference>
<feature type="transmembrane region" description="Helical" evidence="7">
    <location>
        <begin position="98"/>
        <end position="122"/>
    </location>
</feature>
<comment type="subcellular location">
    <subcellularLocation>
        <location evidence="1 7">Cell membrane</location>
        <topology evidence="1 7">Multi-pass membrane protein</topology>
    </subcellularLocation>
</comment>
<dbReference type="InterPro" id="IPR035906">
    <property type="entry name" value="MetI-like_sf"/>
</dbReference>
<dbReference type="Proteomes" id="UP001161691">
    <property type="component" value="Unassembled WGS sequence"/>
</dbReference>
<keyword evidence="5 7" id="KW-1133">Transmembrane helix</keyword>
<dbReference type="RefSeq" id="WP_282908107.1">
    <property type="nucleotide sequence ID" value="NZ_JAGRPV010000001.1"/>
</dbReference>
<name>A0ABT6TEP1_9BACL</name>
<evidence type="ECO:0000256" key="6">
    <source>
        <dbReference type="ARBA" id="ARBA00023136"/>
    </source>
</evidence>
<protein>
    <submittedName>
        <fullName evidence="9">ABC transporter permease subunit</fullName>
    </submittedName>
</protein>
<feature type="transmembrane region" description="Helical" evidence="7">
    <location>
        <begin position="134"/>
        <end position="154"/>
    </location>
</feature>
<comment type="similarity">
    <text evidence="7">Belongs to the binding-protein-dependent transport system permease family.</text>
</comment>
<dbReference type="EMBL" id="JAGRPV010000001">
    <property type="protein sequence ID" value="MDI4645155.1"/>
    <property type="molecule type" value="Genomic_DNA"/>
</dbReference>
<evidence type="ECO:0000259" key="8">
    <source>
        <dbReference type="PROSITE" id="PS50928"/>
    </source>
</evidence>
<comment type="caution">
    <text evidence="9">The sequence shown here is derived from an EMBL/GenBank/DDBJ whole genome shotgun (WGS) entry which is preliminary data.</text>
</comment>
<dbReference type="CDD" id="cd06261">
    <property type="entry name" value="TM_PBP2"/>
    <property type="match status" value="1"/>
</dbReference>
<dbReference type="InterPro" id="IPR000515">
    <property type="entry name" value="MetI-like"/>
</dbReference>
<feature type="domain" description="ABC transmembrane type-1" evidence="8">
    <location>
        <begin position="94"/>
        <end position="311"/>
    </location>
</feature>